<organism evidence="2 3">
    <name type="scientific">Arcicella rigui</name>
    <dbReference type="NCBI Taxonomy" id="797020"/>
    <lineage>
        <taxon>Bacteria</taxon>
        <taxon>Pseudomonadati</taxon>
        <taxon>Bacteroidota</taxon>
        <taxon>Cytophagia</taxon>
        <taxon>Cytophagales</taxon>
        <taxon>Flectobacillaceae</taxon>
        <taxon>Arcicella</taxon>
    </lineage>
</organism>
<keyword evidence="3" id="KW-1185">Reference proteome</keyword>
<protein>
    <submittedName>
        <fullName evidence="2">ADP-ribosyltransferase</fullName>
    </submittedName>
</protein>
<proteinExistence type="predicted"/>
<dbReference type="Pfam" id="PF03496">
    <property type="entry name" value="ADPrib_exo_Tox"/>
    <property type="match status" value="1"/>
</dbReference>
<dbReference type="PROSITE" id="PS51996">
    <property type="entry name" value="TR_MART"/>
    <property type="match status" value="1"/>
</dbReference>
<gene>
    <name evidence="2" type="ORF">VB248_12740</name>
</gene>
<reference evidence="2 3" key="1">
    <citation type="submission" date="2023-12" db="EMBL/GenBank/DDBJ databases">
        <title>Novel species of the genus Arcicella isolated from rivers.</title>
        <authorList>
            <person name="Lu H."/>
        </authorList>
    </citation>
    <scope>NUCLEOTIDE SEQUENCE [LARGE SCALE GENOMIC DNA]</scope>
    <source>
        <strain evidence="2 3">KCTC 23307</strain>
    </source>
</reference>
<name>A0ABU5QAY8_9BACT</name>
<dbReference type="Proteomes" id="UP001302949">
    <property type="component" value="Unassembled WGS sequence"/>
</dbReference>
<evidence type="ECO:0000259" key="1">
    <source>
        <dbReference type="Pfam" id="PF03496"/>
    </source>
</evidence>
<dbReference type="SUPFAM" id="SSF56399">
    <property type="entry name" value="ADP-ribosylation"/>
    <property type="match status" value="1"/>
</dbReference>
<dbReference type="EMBL" id="JAYFUM010000014">
    <property type="protein sequence ID" value="MEA5140010.1"/>
    <property type="molecule type" value="Genomic_DNA"/>
</dbReference>
<dbReference type="RefSeq" id="WP_323297168.1">
    <property type="nucleotide sequence ID" value="NZ_JAYFUM010000014.1"/>
</dbReference>
<dbReference type="Gene3D" id="3.90.176.10">
    <property type="entry name" value="Toxin ADP-ribosyltransferase, Chain A, domain 1"/>
    <property type="match status" value="1"/>
</dbReference>
<comment type="caution">
    <text evidence="2">The sequence shown here is derived from an EMBL/GenBank/DDBJ whole genome shotgun (WGS) entry which is preliminary data.</text>
</comment>
<accession>A0ABU5QAY8</accession>
<evidence type="ECO:0000313" key="3">
    <source>
        <dbReference type="Proteomes" id="UP001302949"/>
    </source>
</evidence>
<dbReference type="InterPro" id="IPR003540">
    <property type="entry name" value="ADP-ribosyltransferase"/>
</dbReference>
<evidence type="ECO:0000313" key="2">
    <source>
        <dbReference type="EMBL" id="MEA5140010.1"/>
    </source>
</evidence>
<feature type="domain" description="ADP ribosyltransferase" evidence="1">
    <location>
        <begin position="29"/>
        <end position="166"/>
    </location>
</feature>
<sequence length="174" mass="20146">MTAEEYAQTYLKEEIAIIQDSDIISAIPELSIYEKAIVYKYTDDGYKDLNENLRISQGKVDTLFGKLLYESINIMPKFIGNVYRGVNLTNEEKERYNWAFINDEPITEYSFVSTSRSPLIANGFGSTRFEIFTTSGRRVESISKYSDEKEVILLCNSRFRVVKIDIDFIQLIEI</sequence>